<dbReference type="Proteomes" id="UP000695000">
    <property type="component" value="Unplaced"/>
</dbReference>
<evidence type="ECO:0000256" key="1">
    <source>
        <dbReference type="ARBA" id="ARBA00009342"/>
    </source>
</evidence>
<keyword evidence="3" id="KW-0012">Acyltransferase</keyword>
<evidence type="ECO:0000313" key="6">
    <source>
        <dbReference type="RefSeq" id="XP_017787305.1"/>
    </source>
</evidence>
<proteinExistence type="inferred from homology"/>
<accession>A0ABM1NKF5</accession>
<dbReference type="PANTHER" id="PTHR13256">
    <property type="entry name" value="N-ACETYLTRANSFERASE 9"/>
    <property type="match status" value="1"/>
</dbReference>
<name>A0ABM1NKF5_NICVS</name>
<evidence type="ECO:0000256" key="3">
    <source>
        <dbReference type="ARBA" id="ARBA00023315"/>
    </source>
</evidence>
<organism evidence="5 6">
    <name type="scientific">Nicrophorus vespilloides</name>
    <name type="common">Boreal carrion beetle</name>
    <dbReference type="NCBI Taxonomy" id="110193"/>
    <lineage>
        <taxon>Eukaryota</taxon>
        <taxon>Metazoa</taxon>
        <taxon>Ecdysozoa</taxon>
        <taxon>Arthropoda</taxon>
        <taxon>Hexapoda</taxon>
        <taxon>Insecta</taxon>
        <taxon>Pterygota</taxon>
        <taxon>Neoptera</taxon>
        <taxon>Endopterygota</taxon>
        <taxon>Coleoptera</taxon>
        <taxon>Polyphaga</taxon>
        <taxon>Staphyliniformia</taxon>
        <taxon>Silphidae</taxon>
        <taxon>Nicrophorinae</taxon>
        <taxon>Nicrophorus</taxon>
    </lineage>
</organism>
<evidence type="ECO:0000259" key="4">
    <source>
        <dbReference type="Pfam" id="PF13302"/>
    </source>
</evidence>
<dbReference type="InterPro" id="IPR016181">
    <property type="entry name" value="Acyl_CoA_acyltransferase"/>
</dbReference>
<dbReference type="RefSeq" id="XP_017787305.1">
    <property type="nucleotide sequence ID" value="XM_017931816.1"/>
</dbReference>
<evidence type="ECO:0000313" key="5">
    <source>
        <dbReference type="Proteomes" id="UP000695000"/>
    </source>
</evidence>
<evidence type="ECO:0000256" key="2">
    <source>
        <dbReference type="ARBA" id="ARBA00022679"/>
    </source>
</evidence>
<keyword evidence="5" id="KW-1185">Reference proteome</keyword>
<dbReference type="SUPFAM" id="SSF55729">
    <property type="entry name" value="Acyl-CoA N-acyltransferases (Nat)"/>
    <property type="match status" value="1"/>
</dbReference>
<dbReference type="InterPro" id="IPR000182">
    <property type="entry name" value="GNAT_dom"/>
</dbReference>
<dbReference type="InterPro" id="IPR039135">
    <property type="entry name" value="NAT9-like"/>
</dbReference>
<dbReference type="GeneID" id="108570011"/>
<keyword evidence="2" id="KW-0808">Transferase</keyword>
<reference evidence="6" key="1">
    <citation type="submission" date="2025-08" db="UniProtKB">
        <authorList>
            <consortium name="RefSeq"/>
        </authorList>
    </citation>
    <scope>IDENTIFICATION</scope>
    <source>
        <tissue evidence="6">Whole Larva</tissue>
    </source>
</reference>
<comment type="similarity">
    <text evidence="1">Belongs to the acetyltransferase family. GNAT subfamily.</text>
</comment>
<gene>
    <name evidence="6" type="primary">LOC108570011</name>
</gene>
<protein>
    <submittedName>
        <fullName evidence="6">N-acetyltransferase 9-like protein</fullName>
    </submittedName>
</protein>
<dbReference type="Gene3D" id="3.40.630.30">
    <property type="match status" value="1"/>
</dbReference>
<feature type="domain" description="N-acetyltransferase" evidence="4">
    <location>
        <begin position="13"/>
        <end position="161"/>
    </location>
</feature>
<sequence>MLINKNTKIIGERVILVPYRKEHVLKYNSWMQSKELQELTASEPLTLNQEYEMQHSWMLDNDKCTFIILDKEKYEETQNEVAAMIGDTNLFFLNNEDGPLAVVAEAEIMIAEEWARRKGCGWEAMVFLLKYGIDKLQVKQYTVKISANNAISIHMFEKMGFIQTAFTQVFQEVTMEKLVDDQFKQFIKENTKHHLVIEDGEEVVQF</sequence>
<dbReference type="PANTHER" id="PTHR13256:SF16">
    <property type="entry name" value="ALPHA_BETA-TUBULIN-N-ACETYLTRANSFERASE 9"/>
    <property type="match status" value="1"/>
</dbReference>
<dbReference type="Pfam" id="PF13302">
    <property type="entry name" value="Acetyltransf_3"/>
    <property type="match status" value="1"/>
</dbReference>